<proteinExistence type="predicted"/>
<sequence length="81" mass="8880">MGVAAVSRQTQTMSASAGLLFTLGFSFVSSRTRTVLQRVFPFYDYHPGDPPGRPDGHISASRLMWLLFSGLSWLSCARARG</sequence>
<accession>A0A2M3ZM86</accession>
<protein>
    <submittedName>
        <fullName evidence="1">Uncharacterized protein</fullName>
    </submittedName>
</protein>
<name>A0A2M3ZM86_9DIPT</name>
<evidence type="ECO:0000313" key="1">
    <source>
        <dbReference type="EMBL" id="MBW29612.1"/>
    </source>
</evidence>
<dbReference type="EMBL" id="GGFM01008861">
    <property type="protein sequence ID" value="MBW29612.1"/>
    <property type="molecule type" value="Transcribed_RNA"/>
</dbReference>
<dbReference type="AlphaFoldDB" id="A0A2M3ZM86"/>
<reference evidence="1" key="1">
    <citation type="submission" date="2018-01" db="EMBL/GenBank/DDBJ databases">
        <title>An insight into the sialome of Amazonian anophelines.</title>
        <authorList>
            <person name="Ribeiro J.M."/>
            <person name="Scarpassa V."/>
            <person name="Calvo E."/>
        </authorList>
    </citation>
    <scope>NUCLEOTIDE SEQUENCE</scope>
    <source>
        <tissue evidence="1">Salivary glands</tissue>
    </source>
</reference>
<organism evidence="1">
    <name type="scientific">Anopheles braziliensis</name>
    <dbReference type="NCBI Taxonomy" id="58242"/>
    <lineage>
        <taxon>Eukaryota</taxon>
        <taxon>Metazoa</taxon>
        <taxon>Ecdysozoa</taxon>
        <taxon>Arthropoda</taxon>
        <taxon>Hexapoda</taxon>
        <taxon>Insecta</taxon>
        <taxon>Pterygota</taxon>
        <taxon>Neoptera</taxon>
        <taxon>Endopterygota</taxon>
        <taxon>Diptera</taxon>
        <taxon>Nematocera</taxon>
        <taxon>Culicoidea</taxon>
        <taxon>Culicidae</taxon>
        <taxon>Anophelinae</taxon>
        <taxon>Anopheles</taxon>
    </lineage>
</organism>